<feature type="chain" id="PRO_5039113945" description="Superoxide dismutase copper/zinc binding domain-containing protein" evidence="3">
    <location>
        <begin position="27"/>
        <end position="194"/>
    </location>
</feature>
<dbReference type="AlphaFoldDB" id="A0A419SK03"/>
<proteinExistence type="inferred from homology"/>
<feature type="domain" description="Superoxide dismutase copper/zinc binding" evidence="4">
    <location>
        <begin position="65"/>
        <end position="192"/>
    </location>
</feature>
<organism evidence="5 6">
    <name type="scientific">Ammoniphilus oxalaticus</name>
    <dbReference type="NCBI Taxonomy" id="66863"/>
    <lineage>
        <taxon>Bacteria</taxon>
        <taxon>Bacillati</taxon>
        <taxon>Bacillota</taxon>
        <taxon>Bacilli</taxon>
        <taxon>Bacillales</taxon>
        <taxon>Paenibacillaceae</taxon>
        <taxon>Aneurinibacillus group</taxon>
        <taxon>Ammoniphilus</taxon>
    </lineage>
</organism>
<dbReference type="PROSITE" id="PS51257">
    <property type="entry name" value="PROKAR_LIPOPROTEIN"/>
    <property type="match status" value="1"/>
</dbReference>
<comment type="similarity">
    <text evidence="1">Belongs to the Cu-Zn superoxide dismutase family.</text>
</comment>
<dbReference type="Pfam" id="PF00080">
    <property type="entry name" value="Sod_Cu"/>
    <property type="match status" value="1"/>
</dbReference>
<feature type="signal peptide" evidence="3">
    <location>
        <begin position="1"/>
        <end position="26"/>
    </location>
</feature>
<evidence type="ECO:0000259" key="4">
    <source>
        <dbReference type="Pfam" id="PF00080"/>
    </source>
</evidence>
<dbReference type="RefSeq" id="WP_120189660.1">
    <property type="nucleotide sequence ID" value="NZ_MCHY01000008.1"/>
</dbReference>
<dbReference type="Proteomes" id="UP000284219">
    <property type="component" value="Unassembled WGS sequence"/>
</dbReference>
<evidence type="ECO:0000313" key="6">
    <source>
        <dbReference type="Proteomes" id="UP000284219"/>
    </source>
</evidence>
<evidence type="ECO:0000256" key="2">
    <source>
        <dbReference type="SAM" id="MobiDB-lite"/>
    </source>
</evidence>
<dbReference type="PRINTS" id="PR00068">
    <property type="entry name" value="CUZNDISMTASE"/>
</dbReference>
<dbReference type="InterPro" id="IPR001424">
    <property type="entry name" value="SOD_Cu_Zn_dom"/>
</dbReference>
<name>A0A419SK03_9BACL</name>
<protein>
    <recommendedName>
        <fullName evidence="4">Superoxide dismutase copper/zinc binding domain-containing protein</fullName>
    </recommendedName>
</protein>
<gene>
    <name evidence="5" type="ORF">BEP19_08190</name>
</gene>
<dbReference type="CDD" id="cd00305">
    <property type="entry name" value="Cu-Zn_Superoxide_Dismutase"/>
    <property type="match status" value="1"/>
</dbReference>
<reference evidence="5 6" key="1">
    <citation type="submission" date="2016-08" db="EMBL/GenBank/DDBJ databases">
        <title>Novel Firmicute Genomes.</title>
        <authorList>
            <person name="Poppleton D.I."/>
            <person name="Gribaldo S."/>
        </authorList>
    </citation>
    <scope>NUCLEOTIDE SEQUENCE [LARGE SCALE GENOMIC DNA]</scope>
    <source>
        <strain evidence="5 6">RAOx-1</strain>
    </source>
</reference>
<accession>A0A419SK03</accession>
<evidence type="ECO:0000256" key="3">
    <source>
        <dbReference type="SAM" id="SignalP"/>
    </source>
</evidence>
<keyword evidence="3" id="KW-0732">Signal</keyword>
<feature type="region of interest" description="Disordered" evidence="2">
    <location>
        <begin position="170"/>
        <end position="194"/>
    </location>
</feature>
<keyword evidence="6" id="KW-1185">Reference proteome</keyword>
<dbReference type="PANTHER" id="PTHR10003">
    <property type="entry name" value="SUPEROXIDE DISMUTASE CU-ZN -RELATED"/>
    <property type="match status" value="1"/>
</dbReference>
<dbReference type="GO" id="GO:0006801">
    <property type="term" value="P:superoxide metabolic process"/>
    <property type="evidence" value="ECO:0007669"/>
    <property type="project" value="InterPro"/>
</dbReference>
<evidence type="ECO:0000256" key="1">
    <source>
        <dbReference type="ARBA" id="ARBA00010457"/>
    </source>
</evidence>
<dbReference type="Gene3D" id="2.60.40.200">
    <property type="entry name" value="Superoxide dismutase, copper/zinc binding domain"/>
    <property type="match status" value="1"/>
</dbReference>
<sequence length="194" mass="21150">MKCKKMIVSALLAVAVLTGCSLQSTEQTKEEGAQAEAMKQESVAVAEMAETKTVEIINSKGEKIGVATLKEEEKGVRILVEVSKLKPGKHGFHIHEKNFKDTDFDSAGGHFNPTHKEHGLKNPKGHHLGDMHNLEVKSDGTAVQTEFLEQVTLKKDHPHTLIGRSIMIHSDEDDQRSNPAGNSGERIAAGNIVE</sequence>
<dbReference type="InterPro" id="IPR036423">
    <property type="entry name" value="SOD-like_Cu/Zn_dom_sf"/>
</dbReference>
<dbReference type="InterPro" id="IPR024134">
    <property type="entry name" value="SOD_Cu/Zn_/chaperone"/>
</dbReference>
<dbReference type="EMBL" id="MCHY01000008">
    <property type="protein sequence ID" value="RKD24364.1"/>
    <property type="molecule type" value="Genomic_DNA"/>
</dbReference>
<dbReference type="SUPFAM" id="SSF49329">
    <property type="entry name" value="Cu,Zn superoxide dismutase-like"/>
    <property type="match status" value="1"/>
</dbReference>
<evidence type="ECO:0000313" key="5">
    <source>
        <dbReference type="EMBL" id="RKD24364.1"/>
    </source>
</evidence>
<comment type="caution">
    <text evidence="5">The sequence shown here is derived from an EMBL/GenBank/DDBJ whole genome shotgun (WGS) entry which is preliminary data.</text>
</comment>
<dbReference type="GO" id="GO:0005507">
    <property type="term" value="F:copper ion binding"/>
    <property type="evidence" value="ECO:0007669"/>
    <property type="project" value="InterPro"/>
</dbReference>
<dbReference type="OrthoDB" id="9792957at2"/>